<keyword evidence="5" id="KW-0347">Helicase</keyword>
<evidence type="ECO:0000259" key="13">
    <source>
        <dbReference type="PROSITE" id="PS51192"/>
    </source>
</evidence>
<keyword evidence="7" id="KW-0238">DNA-binding</keyword>
<dbReference type="RefSeq" id="WP_278339477.1">
    <property type="nucleotide sequence ID" value="NZ_BAAFLA010000005.1"/>
</dbReference>
<dbReference type="GO" id="GO:0009378">
    <property type="term" value="F:four-way junction helicase activity"/>
    <property type="evidence" value="ECO:0007669"/>
    <property type="project" value="TreeGrafter"/>
</dbReference>
<evidence type="ECO:0000256" key="11">
    <source>
        <dbReference type="ARBA" id="ARBA00044535"/>
    </source>
</evidence>
<dbReference type="Gene3D" id="1.10.10.10">
    <property type="entry name" value="Winged helix-like DNA-binding domain superfamily/Winged helix DNA-binding domain"/>
    <property type="match status" value="1"/>
</dbReference>
<evidence type="ECO:0000259" key="14">
    <source>
        <dbReference type="PROSITE" id="PS51194"/>
    </source>
</evidence>
<dbReference type="PROSITE" id="PS51192">
    <property type="entry name" value="HELICASE_ATP_BIND_1"/>
    <property type="match status" value="1"/>
</dbReference>
<dbReference type="GO" id="GO:0043138">
    <property type="term" value="F:3'-5' DNA helicase activity"/>
    <property type="evidence" value="ECO:0007669"/>
    <property type="project" value="UniProtKB-EC"/>
</dbReference>
<sequence length="641" mass="72774">MESTAPNRRQQIAALLKRYWGFDTFRPVQEQVILSVLAGRDTLALMPTGGGKSLTYQIPGLASEGVCIVVTPLIALMKDQVDRLRKLGIRALAIHSGLSARQIDIDLDNCVYGDVKFLYVAPERLASEAFRLRVQRMNVSLLAVDEAHCISQWGYDFRPSYLRIAELRERIPGVPVLALTASATPRVADDIMEKLRFAEPHLLRSDFSRPNLSYAVRHTDDKNEQLLRIIRNVGGSGIVYVRTREGAEQVAAFLRDEGISAEYYHGGLGHAERSMRQEAWISGRTPVMVATNAFGMGIDKPDVRYVVHYTMCDSLESYYQEAGRAGRDGRRSYAVLLISSDDAERIAKRFEADYPPLEKIRSIYEKICSYLQIAIGDGAQSSFLFNLRDFCTREHLYTGLVQNALKILSQNGYMTLMDEAANPARILFCVSRDDLYRLRVIRDDLDHIIRVLLRLYEGVFTDFRPIDETEIATWSGYTPEKVHDLLKRLWQLRVIRYIPSNRSPLLYMDEERLPTADLYISPESYQQRRKQTRERFERMLAYATAETGCRSSFLEAYFGVPEPRECGICDLCLARKRAARAPQAEASKKTVLELLRNDALDPREIVAALRSDPAQIAELLRKLSGEGKISILPDGKVTINR</sequence>
<dbReference type="Pfam" id="PF00271">
    <property type="entry name" value="Helicase_C"/>
    <property type="match status" value="1"/>
</dbReference>
<gene>
    <name evidence="15" type="ORF">BHV66_08985</name>
</gene>
<name>A0A1Q6F407_9BACT</name>
<dbReference type="GO" id="GO:0046872">
    <property type="term" value="F:metal ion binding"/>
    <property type="evidence" value="ECO:0007669"/>
    <property type="project" value="UniProtKB-KW"/>
</dbReference>
<dbReference type="InterPro" id="IPR036388">
    <property type="entry name" value="WH-like_DNA-bd_sf"/>
</dbReference>
<dbReference type="InterPro" id="IPR004589">
    <property type="entry name" value="DNA_helicase_ATP-dep_RecQ"/>
</dbReference>
<dbReference type="EC" id="5.6.2.4" evidence="10"/>
<dbReference type="Pfam" id="PF00270">
    <property type="entry name" value="DEAD"/>
    <property type="match status" value="1"/>
</dbReference>
<evidence type="ECO:0000256" key="10">
    <source>
        <dbReference type="ARBA" id="ARBA00034808"/>
    </source>
</evidence>
<dbReference type="PROSITE" id="PS51194">
    <property type="entry name" value="HELICASE_CTER"/>
    <property type="match status" value="1"/>
</dbReference>
<keyword evidence="2" id="KW-0479">Metal-binding</keyword>
<dbReference type="EMBL" id="MNQH01000034">
    <property type="protein sequence ID" value="OKY93566.1"/>
    <property type="molecule type" value="Genomic_DNA"/>
</dbReference>
<proteinExistence type="inferred from homology"/>
<dbReference type="GO" id="GO:0005524">
    <property type="term" value="F:ATP binding"/>
    <property type="evidence" value="ECO:0007669"/>
    <property type="project" value="UniProtKB-KW"/>
</dbReference>
<evidence type="ECO:0000256" key="9">
    <source>
        <dbReference type="ARBA" id="ARBA00034617"/>
    </source>
</evidence>
<comment type="caution">
    <text evidence="15">The sequence shown here is derived from an EMBL/GenBank/DDBJ whole genome shotgun (WGS) entry which is preliminary data.</text>
</comment>
<dbReference type="PANTHER" id="PTHR13710:SF105">
    <property type="entry name" value="ATP-DEPENDENT DNA HELICASE Q1"/>
    <property type="match status" value="1"/>
</dbReference>
<accession>A0A1Q6F407</accession>
<keyword evidence="6" id="KW-0067">ATP-binding</keyword>
<dbReference type="GO" id="GO:0003677">
    <property type="term" value="F:DNA binding"/>
    <property type="evidence" value="ECO:0007669"/>
    <property type="project" value="UniProtKB-KW"/>
</dbReference>
<evidence type="ECO:0000313" key="15">
    <source>
        <dbReference type="EMBL" id="OKY93566.1"/>
    </source>
</evidence>
<dbReference type="AlphaFoldDB" id="A0A1Q6F407"/>
<dbReference type="InterPro" id="IPR014001">
    <property type="entry name" value="Helicase_ATP-bd"/>
</dbReference>
<dbReference type="InterPro" id="IPR011545">
    <property type="entry name" value="DEAD/DEAH_box_helicase_dom"/>
</dbReference>
<dbReference type="Gene3D" id="3.40.50.300">
    <property type="entry name" value="P-loop containing nucleotide triphosphate hydrolases"/>
    <property type="match status" value="2"/>
</dbReference>
<evidence type="ECO:0000256" key="7">
    <source>
        <dbReference type="ARBA" id="ARBA00023125"/>
    </source>
</evidence>
<keyword evidence="4" id="KW-0378">Hydrolase</keyword>
<protein>
    <recommendedName>
        <fullName evidence="11">ATP-dependent DNA helicase RecQ</fullName>
        <ecNumber evidence="10">5.6.2.4</ecNumber>
    </recommendedName>
    <alternativeName>
        <fullName evidence="12">DNA 3'-5' helicase RecQ</fullName>
    </alternativeName>
</protein>
<evidence type="ECO:0000256" key="3">
    <source>
        <dbReference type="ARBA" id="ARBA00022741"/>
    </source>
</evidence>
<dbReference type="GO" id="GO:0030894">
    <property type="term" value="C:replisome"/>
    <property type="evidence" value="ECO:0007669"/>
    <property type="project" value="TreeGrafter"/>
</dbReference>
<dbReference type="CDD" id="cd18794">
    <property type="entry name" value="SF2_C_RecQ"/>
    <property type="match status" value="1"/>
</dbReference>
<organism evidence="15 16">
    <name type="scientific">Alistipes putredinis</name>
    <dbReference type="NCBI Taxonomy" id="28117"/>
    <lineage>
        <taxon>Bacteria</taxon>
        <taxon>Pseudomonadati</taxon>
        <taxon>Bacteroidota</taxon>
        <taxon>Bacteroidia</taxon>
        <taxon>Bacteroidales</taxon>
        <taxon>Rikenellaceae</taxon>
        <taxon>Alistipes</taxon>
    </lineage>
</organism>
<evidence type="ECO:0000256" key="2">
    <source>
        <dbReference type="ARBA" id="ARBA00022723"/>
    </source>
</evidence>
<evidence type="ECO:0000256" key="12">
    <source>
        <dbReference type="ARBA" id="ARBA00044550"/>
    </source>
</evidence>
<dbReference type="Pfam" id="PF16124">
    <property type="entry name" value="RecQ_Zn_bind"/>
    <property type="match status" value="1"/>
</dbReference>
<dbReference type="SMART" id="SM00487">
    <property type="entry name" value="DEXDc"/>
    <property type="match status" value="1"/>
</dbReference>
<evidence type="ECO:0000256" key="5">
    <source>
        <dbReference type="ARBA" id="ARBA00022806"/>
    </source>
</evidence>
<evidence type="ECO:0000256" key="4">
    <source>
        <dbReference type="ARBA" id="ARBA00022801"/>
    </source>
</evidence>
<dbReference type="NCBIfam" id="TIGR00614">
    <property type="entry name" value="recQ_fam"/>
    <property type="match status" value="1"/>
</dbReference>
<dbReference type="InterPro" id="IPR027417">
    <property type="entry name" value="P-loop_NTPase"/>
</dbReference>
<dbReference type="STRING" id="28117.BHV66_08985"/>
<dbReference type="GO" id="GO:0006281">
    <property type="term" value="P:DNA repair"/>
    <property type="evidence" value="ECO:0007669"/>
    <property type="project" value="TreeGrafter"/>
</dbReference>
<keyword evidence="3" id="KW-0547">Nucleotide-binding</keyword>
<dbReference type="SMART" id="SM00490">
    <property type="entry name" value="HELICc"/>
    <property type="match status" value="1"/>
</dbReference>
<keyword evidence="8" id="KW-0413">Isomerase</keyword>
<dbReference type="GO" id="GO:0016787">
    <property type="term" value="F:hydrolase activity"/>
    <property type="evidence" value="ECO:0007669"/>
    <property type="project" value="UniProtKB-KW"/>
</dbReference>
<comment type="catalytic activity">
    <reaction evidence="9">
        <text>Couples ATP hydrolysis with the unwinding of duplex DNA by translocating in the 3'-5' direction.</text>
        <dbReference type="EC" id="5.6.2.4"/>
    </reaction>
</comment>
<dbReference type="Proteomes" id="UP000187417">
    <property type="component" value="Unassembled WGS sequence"/>
</dbReference>
<dbReference type="GO" id="GO:0043590">
    <property type="term" value="C:bacterial nucleoid"/>
    <property type="evidence" value="ECO:0007669"/>
    <property type="project" value="TreeGrafter"/>
</dbReference>
<dbReference type="GO" id="GO:0006310">
    <property type="term" value="P:DNA recombination"/>
    <property type="evidence" value="ECO:0007669"/>
    <property type="project" value="InterPro"/>
</dbReference>
<dbReference type="SUPFAM" id="SSF52540">
    <property type="entry name" value="P-loop containing nucleoside triphosphate hydrolases"/>
    <property type="match status" value="1"/>
</dbReference>
<evidence type="ECO:0000313" key="16">
    <source>
        <dbReference type="Proteomes" id="UP000187417"/>
    </source>
</evidence>
<feature type="domain" description="Helicase ATP-binding" evidence="13">
    <location>
        <begin position="33"/>
        <end position="201"/>
    </location>
</feature>
<feature type="domain" description="Helicase C-terminal" evidence="14">
    <location>
        <begin position="225"/>
        <end position="368"/>
    </location>
</feature>
<evidence type="ECO:0000256" key="1">
    <source>
        <dbReference type="ARBA" id="ARBA00005446"/>
    </source>
</evidence>
<dbReference type="CDD" id="cd17920">
    <property type="entry name" value="DEXHc_RecQ"/>
    <property type="match status" value="1"/>
</dbReference>
<dbReference type="GO" id="GO:0005737">
    <property type="term" value="C:cytoplasm"/>
    <property type="evidence" value="ECO:0007669"/>
    <property type="project" value="TreeGrafter"/>
</dbReference>
<reference evidence="15 16" key="1">
    <citation type="journal article" date="2016" name="Nat. Biotechnol.">
        <title>Measurement of bacterial replication rates in microbial communities.</title>
        <authorList>
            <person name="Brown C.T."/>
            <person name="Olm M.R."/>
            <person name="Thomas B.C."/>
            <person name="Banfield J.F."/>
        </authorList>
    </citation>
    <scope>NUCLEOTIDE SEQUENCE [LARGE SCALE GENOMIC DNA]</scope>
    <source>
        <strain evidence="15">CAG:67_53_122</strain>
    </source>
</reference>
<evidence type="ECO:0000256" key="6">
    <source>
        <dbReference type="ARBA" id="ARBA00022840"/>
    </source>
</evidence>
<dbReference type="InterPro" id="IPR001650">
    <property type="entry name" value="Helicase_C-like"/>
</dbReference>
<dbReference type="PANTHER" id="PTHR13710">
    <property type="entry name" value="DNA HELICASE RECQ FAMILY MEMBER"/>
    <property type="match status" value="1"/>
</dbReference>
<dbReference type="FunFam" id="3.40.50.300:FF:001389">
    <property type="entry name" value="ATP-dependent DNA helicase RecQ"/>
    <property type="match status" value="1"/>
</dbReference>
<comment type="similarity">
    <text evidence="1">Belongs to the helicase family. RecQ subfamily.</text>
</comment>
<evidence type="ECO:0000256" key="8">
    <source>
        <dbReference type="ARBA" id="ARBA00023235"/>
    </source>
</evidence>
<dbReference type="InterPro" id="IPR032284">
    <property type="entry name" value="RecQ_Zn-bd"/>
</dbReference>